<feature type="region of interest" description="Disordered" evidence="1">
    <location>
        <begin position="1"/>
        <end position="46"/>
    </location>
</feature>
<dbReference type="Gene3D" id="3.30.10.10">
    <property type="entry name" value="Trypsin Inhibitor V, subunit A"/>
    <property type="match status" value="1"/>
</dbReference>
<dbReference type="Proteomes" id="UP000281738">
    <property type="component" value="Unassembled WGS sequence"/>
</dbReference>
<keyword evidence="3" id="KW-1185">Reference proteome</keyword>
<comment type="caution">
    <text evidence="2">The sequence shown here is derived from an EMBL/GenBank/DDBJ whole genome shotgun (WGS) entry which is preliminary data.</text>
</comment>
<evidence type="ECO:0000313" key="2">
    <source>
        <dbReference type="EMBL" id="ROR91563.1"/>
    </source>
</evidence>
<evidence type="ECO:0008006" key="4">
    <source>
        <dbReference type="Google" id="ProtNLM"/>
    </source>
</evidence>
<dbReference type="EMBL" id="RKHO01000001">
    <property type="protein sequence ID" value="ROR91563.1"/>
    <property type="molecule type" value="Genomic_DNA"/>
</dbReference>
<dbReference type="AlphaFoldDB" id="A0A3N2CVR7"/>
<evidence type="ECO:0000256" key="1">
    <source>
        <dbReference type="SAM" id="MobiDB-lite"/>
    </source>
</evidence>
<name>A0A3N2CVR7_9ACTN</name>
<evidence type="ECO:0000313" key="3">
    <source>
        <dbReference type="Proteomes" id="UP000281738"/>
    </source>
</evidence>
<sequence>MTPPPADPSEQADPSGEPDRSAEDAAADLVGRPVEEAGPLGERHGWRVRAHRPDDLLTMDHVDGRLNLEHDDDGVVRRTWFG</sequence>
<protein>
    <recommendedName>
        <fullName evidence="4">Peptidase inhibitor I78 family protein</fullName>
    </recommendedName>
</protein>
<proteinExistence type="predicted"/>
<reference evidence="2 3" key="1">
    <citation type="submission" date="2018-11" db="EMBL/GenBank/DDBJ databases">
        <title>Sequencing the genomes of 1000 actinobacteria strains.</title>
        <authorList>
            <person name="Klenk H.-P."/>
        </authorList>
    </citation>
    <scope>NUCLEOTIDE SEQUENCE [LARGE SCALE GENOMIC DNA]</scope>
    <source>
        <strain evidence="2 3">DSM 12652</strain>
    </source>
</reference>
<dbReference type="RefSeq" id="WP_123391123.1">
    <property type="nucleotide sequence ID" value="NZ_RKHO01000001.1"/>
</dbReference>
<accession>A0A3N2CVR7</accession>
<gene>
    <name evidence="2" type="ORF">EDD33_2433</name>
</gene>
<dbReference type="OrthoDB" id="56224at2"/>
<organism evidence="2 3">
    <name type="scientific">Nocardioides aurantiacus</name>
    <dbReference type="NCBI Taxonomy" id="86796"/>
    <lineage>
        <taxon>Bacteria</taxon>
        <taxon>Bacillati</taxon>
        <taxon>Actinomycetota</taxon>
        <taxon>Actinomycetes</taxon>
        <taxon>Propionibacteriales</taxon>
        <taxon>Nocardioidaceae</taxon>
        <taxon>Nocardioides</taxon>
    </lineage>
</organism>